<comment type="caution">
    <text evidence="1">The sequence shown here is derived from an EMBL/GenBank/DDBJ whole genome shotgun (WGS) entry which is preliminary data.</text>
</comment>
<evidence type="ECO:0000313" key="2">
    <source>
        <dbReference type="Proteomes" id="UP001258315"/>
    </source>
</evidence>
<dbReference type="RefSeq" id="WP_311948612.1">
    <property type="nucleotide sequence ID" value="NZ_JAVLVU010000001.1"/>
</dbReference>
<name>A0ABU3GR80_9SPHI</name>
<proteinExistence type="predicted"/>
<reference evidence="2" key="1">
    <citation type="submission" date="2023-07" db="EMBL/GenBank/DDBJ databases">
        <title>Functional and genomic diversity of the sorghum phyllosphere microbiome.</title>
        <authorList>
            <person name="Shade A."/>
        </authorList>
    </citation>
    <scope>NUCLEOTIDE SEQUENCE [LARGE SCALE GENOMIC DNA]</scope>
    <source>
        <strain evidence="2">SORGH_AS_0422</strain>
    </source>
</reference>
<organism evidence="1 2">
    <name type="scientific">Mucilaginibacter terrae</name>
    <dbReference type="NCBI Taxonomy" id="1955052"/>
    <lineage>
        <taxon>Bacteria</taxon>
        <taxon>Pseudomonadati</taxon>
        <taxon>Bacteroidota</taxon>
        <taxon>Sphingobacteriia</taxon>
        <taxon>Sphingobacteriales</taxon>
        <taxon>Sphingobacteriaceae</taxon>
        <taxon>Mucilaginibacter</taxon>
    </lineage>
</organism>
<dbReference type="Proteomes" id="UP001258315">
    <property type="component" value="Unassembled WGS sequence"/>
</dbReference>
<accession>A0ABU3GR80</accession>
<sequence>MKSKLFEDRPKTAKTSTERWIRIFPDNGEGYQLYDVFREHNVGRILFDVDANWIYDGDELNVDEQEDVAGSISGNVKEMNALLKDIL</sequence>
<gene>
    <name evidence="1" type="ORF">QE417_001356</name>
</gene>
<protein>
    <submittedName>
        <fullName evidence="1">Uncharacterized protein</fullName>
    </submittedName>
</protein>
<dbReference type="EMBL" id="JAVLVU010000001">
    <property type="protein sequence ID" value="MDT3402284.1"/>
    <property type="molecule type" value="Genomic_DNA"/>
</dbReference>
<evidence type="ECO:0000313" key="1">
    <source>
        <dbReference type="EMBL" id="MDT3402284.1"/>
    </source>
</evidence>
<keyword evidence="2" id="KW-1185">Reference proteome</keyword>